<gene>
    <name evidence="2" type="ORF">E3E12_03355</name>
</gene>
<dbReference type="RefSeq" id="WP_141443060.1">
    <property type="nucleotide sequence ID" value="NZ_CP038231.1"/>
</dbReference>
<dbReference type="InterPro" id="IPR005625">
    <property type="entry name" value="PepSY-ass_TM"/>
</dbReference>
<reference evidence="2 3" key="1">
    <citation type="submission" date="2019-03" db="EMBL/GenBank/DDBJ databases">
        <title>The complete genome sequence of Swingsia_sp. F3b2 LMG30590(T).</title>
        <authorList>
            <person name="Chua K.-O."/>
            <person name="Chan K.-G."/>
            <person name="See-Too W.-S."/>
        </authorList>
    </citation>
    <scope>NUCLEOTIDE SEQUENCE [LARGE SCALE GENOMIC DNA]</scope>
    <source>
        <strain evidence="2 3">F3b2</strain>
    </source>
</reference>
<dbReference type="AlphaFoldDB" id="A0A4Y6U7L6"/>
<sequence length="389" mass="41911">MMRRLHRWLGYGSALFMLLVVWSGVLALLAPEITWWLTPQASAAHSATTAGLNSMGALLTTQARQGATENGAIWFLRFPVGPDPTFRLWHFDGWQFQGPALDGATGSPLPPSSTADLPALNGSLFSTFHETLLLGWAGKVVVCLAGISLLTCLLTGLWMERSRLGKEVKRFFKRLRAIATQRPWPLTRGGWFDLHTGGGAFQAATVFILAFGGTWLAVLALAPLFPRQPPPPATHVVARQVGEAQPLSAIVVQSKALWGKHGAGFAMLVPMEGAPGGELRLYHADQAAFCPDRAYIDDHLRLHAGHSCSQPSLLVRAIHELRWAGPWLRALATLAGLGVYGAVLSGLMLHASRSKATATAWGRVLLALAWGLPPFTLVALGLWGVALRL</sequence>
<feature type="transmembrane region" description="Helical" evidence="1">
    <location>
        <begin position="330"/>
        <end position="352"/>
    </location>
</feature>
<keyword evidence="3" id="KW-1185">Reference proteome</keyword>
<keyword evidence="1" id="KW-0472">Membrane</keyword>
<feature type="transmembrane region" description="Helical" evidence="1">
    <location>
        <begin position="133"/>
        <end position="159"/>
    </location>
</feature>
<evidence type="ECO:0000313" key="2">
    <source>
        <dbReference type="EMBL" id="QDH13399.1"/>
    </source>
</evidence>
<evidence type="ECO:0000256" key="1">
    <source>
        <dbReference type="SAM" id="Phobius"/>
    </source>
</evidence>
<dbReference type="Proteomes" id="UP000318709">
    <property type="component" value="Chromosome"/>
</dbReference>
<keyword evidence="1" id="KW-1133">Transmembrane helix</keyword>
<evidence type="ECO:0000313" key="3">
    <source>
        <dbReference type="Proteomes" id="UP000318709"/>
    </source>
</evidence>
<dbReference type="PANTHER" id="PTHR34219:SF4">
    <property type="entry name" value="PEPSY DOMAIN-CONTAINING PROTEIN"/>
    <property type="match status" value="1"/>
</dbReference>
<protein>
    <submittedName>
        <fullName evidence="2">PepSY domain-containing protein</fullName>
    </submittedName>
</protein>
<keyword evidence="1" id="KW-0812">Transmembrane</keyword>
<name>A0A4Y6U7L6_9PROT</name>
<accession>A0A4Y6U7L6</accession>
<dbReference type="OrthoDB" id="9776609at2"/>
<organism evidence="2 3">
    <name type="scientific">Formicincola oecophyllae</name>
    <dbReference type="NCBI Taxonomy" id="2558361"/>
    <lineage>
        <taxon>Bacteria</taxon>
        <taxon>Pseudomonadati</taxon>
        <taxon>Pseudomonadota</taxon>
        <taxon>Alphaproteobacteria</taxon>
        <taxon>Acetobacterales</taxon>
        <taxon>Acetobacteraceae</taxon>
        <taxon>Formicincola</taxon>
    </lineage>
</organism>
<feature type="transmembrane region" description="Helical" evidence="1">
    <location>
        <begin position="204"/>
        <end position="225"/>
    </location>
</feature>
<dbReference type="Pfam" id="PF03929">
    <property type="entry name" value="PepSY_TM"/>
    <property type="match status" value="1"/>
</dbReference>
<dbReference type="EMBL" id="CP038231">
    <property type="protein sequence ID" value="QDH13399.1"/>
    <property type="molecule type" value="Genomic_DNA"/>
</dbReference>
<proteinExistence type="predicted"/>
<dbReference type="PANTHER" id="PTHR34219">
    <property type="entry name" value="IRON-REGULATED INNER MEMBRANE PROTEIN-RELATED"/>
    <property type="match status" value="1"/>
</dbReference>
<feature type="transmembrane region" description="Helical" evidence="1">
    <location>
        <begin position="9"/>
        <end position="30"/>
    </location>
</feature>
<feature type="transmembrane region" description="Helical" evidence="1">
    <location>
        <begin position="364"/>
        <end position="386"/>
    </location>
</feature>
<dbReference type="KEGG" id="swf:E3E12_03355"/>